<name>A0A8S4E780_PLUXY</name>
<dbReference type="InterPro" id="IPR001878">
    <property type="entry name" value="Znf_CCHC"/>
</dbReference>
<dbReference type="InterPro" id="IPR001584">
    <property type="entry name" value="Integrase_cat-core"/>
</dbReference>
<reference evidence="6" key="1">
    <citation type="submission" date="2020-11" db="EMBL/GenBank/DDBJ databases">
        <authorList>
            <person name="Whiteford S."/>
        </authorList>
    </citation>
    <scope>NUCLEOTIDE SEQUENCE</scope>
</reference>
<dbReference type="InterPro" id="IPR036397">
    <property type="entry name" value="RNaseH_sf"/>
</dbReference>
<keyword evidence="1" id="KW-0064">Aspartyl protease</keyword>
<dbReference type="Pfam" id="PF14223">
    <property type="entry name" value="Retrotran_gag_2"/>
    <property type="match status" value="1"/>
</dbReference>
<keyword evidence="1" id="KW-0645">Protease</keyword>
<dbReference type="GO" id="GO:0042575">
    <property type="term" value="C:DNA polymerase complex"/>
    <property type="evidence" value="ECO:0007669"/>
    <property type="project" value="UniProtKB-ARBA"/>
</dbReference>
<sequence>MKAERQRRLNRIQIPKNVVLADEKFYEPGEINMLISSDVVFQTLLLQTEPIKIELPEQPPSPAQPPSTASGPQSESTSDSTAPAPRRYLSIINTEFGHIVGGNIPCHLAQAASHKVVLKCTLAPLNDTIAQFWNTEKVPEIFSEKSSEQELCEEVFQSTVKLEDNKFQVALPLKLPLSEVNDALGDSFHFAHKRFLNLEKKLHANPALFNQYKEFINEYLQLNHGHYIDIEMYDLNKDAVYFLPHRAVINENSKTTPVRTVFDASMLTNKKISLNDLQLNGPTVQRDLYDIIILFRLGKFTFTTDIRRMFRNINVDPAYTSLQNILWRESPTETLKVIRLDSVTYGLKSSSYLATRCLDELATRYRNDYPLASSIIKENTYVDDIIYSHNDLNTILSAKDQLCNLLKLGSFHTHKWSTNDERILAGVPSTERQFESLNLQKDDYNMKALGLQLNINDDKFIISSPEPFNPEKITKRTILSYIGKIYDPMGYVGPIVVTAKAIMQRLWSSSCSWNDSPPQDVQKEWLQYTERLAKMQPITLARNIDFSDSHTAQLIGFADASSTTGYGCCLYLRLIDASGTKVTTHLLSSKSRINPVQKKNMTVPRLELNAALLLSKLVVKTYATLQLNIEIKNVYLFSDSQVVLAWLKTEITKLQAYVANRVNVIHQNTSRWRWLYVNTHENPADLISRGVQPGELNGNNLWWRGPEFLQNSKWDLSCNEAKIPQEVPEVMGEMAQSYPKLEASSFDNWLFRVKCLLDEKQIKYVLESKITEKSDEKYETNDAKAKCIIVQCLTDKHLNIIKECNTAQEMVKVLEDTFQRKSIMTKIHLRRKLLNVKHQKSEKLEEYFARFDTIVRELECTGEKVEQKDKVCYILTGLEERHDSLITAIETINTDIKLEYVKARLLDEELKMKNKNPEHTSEETAFPNIVTCYRCNKPGHIATECRGRGRGHRRGTQFQGRGNRGHGRGRGHIARGQGYQYGHYSQEGQRHHASQQGSSWQHTAATASEENKEFSFIAGTQNDNFKNNKVENCKLEFIVDSGCTEHLIQSKYERYMSEIQYLDKEVKIFIANGDYVTANKRGNIYVTSDSASIKIDALIVESLSFNLLSVRKIVQNNCEVRFNSETVEIQKNNNSGNKIVGYCSGKLYKLHTEITVDRCNYANFSTGELWHRRLGHLNRNSLQTMNLPVSKNVCGPCMEGKGKRKPFQRILKPRSHSIGELIHTDIAGPANIEGLNEERYYQTIIDDYSHFCEVRLLKIKSEATDNIIHYINRFENEKGIRVKKIRCDNGGEFKNRKMESFCQERGIIIQYTTPYSPQSNGVAERMNQTLYNKARTQLNEANLPKHLWGEAILCSAYQLNRCPSSAINFETPECIMRGKTDLTRLKTFGSKAWAVILPRQSKFEGRAKEGRMVGYAPTGYRLWDPETNKIIISRDVRFDESDIIYQEKKQDNNVRYYQEEEQGQEDEQNENIQRQAEVQVHEERHQELSREQRTRRLPTYLKDYELEEDVIEQEANIAFCLHIEPQTYDEAIKEGEGWKEAIDNELKSHGQLNTWTETELPNKKRAIDTKWVFRTKQDGKKKARLVAKGFQTDNKYNVYSPVARMSTIRMMLSYALQEDHQLRQFDVPTAFLNGELKEEVYIKPPDGVQVGQGKVLKLNKALYGLREAPKCWNDRFHDFIIKQGFEQSKHDFCLYTKKDEWLLIWVDDIITMGNCMDTIKKLKEEFNVRDLGEVKEYIGMEIHREQNILKIKQEKMIHKIIEKFGMESCKGVNTPIEATKSKNNEEEDIITNVPYRELIGCLTYISTTSRPDITYATSYLSRYLDKPTKERWIAAKRILRYLKQTASKFLTYIKNKDSQKRLLAYSDADWASDSQDRKSRQNMWLLQW</sequence>
<dbReference type="SUPFAM" id="SSF53098">
    <property type="entry name" value="Ribonuclease H-like"/>
    <property type="match status" value="1"/>
</dbReference>
<keyword evidence="1" id="KW-0378">Hydrolase</keyword>
<dbReference type="GO" id="GO:0003676">
    <property type="term" value="F:nucleic acid binding"/>
    <property type="evidence" value="ECO:0007669"/>
    <property type="project" value="InterPro"/>
</dbReference>
<feature type="domain" description="Integrase catalytic" evidence="5">
    <location>
        <begin position="1209"/>
        <end position="1380"/>
    </location>
</feature>
<dbReference type="PANTHER" id="PTHR47331:SF1">
    <property type="entry name" value="GAG-LIKE PROTEIN"/>
    <property type="match status" value="1"/>
</dbReference>
<dbReference type="GO" id="GO:0015074">
    <property type="term" value="P:DNA integration"/>
    <property type="evidence" value="ECO:0007669"/>
    <property type="project" value="InterPro"/>
</dbReference>
<dbReference type="Pfam" id="PF00665">
    <property type="entry name" value="rve"/>
    <property type="match status" value="1"/>
</dbReference>
<dbReference type="InterPro" id="IPR012337">
    <property type="entry name" value="RNaseH-like_sf"/>
</dbReference>
<feature type="compositionally biased region" description="Polar residues" evidence="3">
    <location>
        <begin position="994"/>
        <end position="1005"/>
    </location>
</feature>
<dbReference type="Pfam" id="PF07727">
    <property type="entry name" value="RVT_2"/>
    <property type="match status" value="1"/>
</dbReference>
<keyword evidence="2" id="KW-0862">Zinc</keyword>
<evidence type="ECO:0000256" key="1">
    <source>
        <dbReference type="ARBA" id="ARBA00022750"/>
    </source>
</evidence>
<feature type="region of interest" description="Disordered" evidence="3">
    <location>
        <begin position="55"/>
        <end position="84"/>
    </location>
</feature>
<gene>
    <name evidence="6" type="ORF">PLXY2_LOCUS4431</name>
</gene>
<evidence type="ECO:0000259" key="5">
    <source>
        <dbReference type="PROSITE" id="PS50994"/>
    </source>
</evidence>
<dbReference type="PROSITE" id="PS50994">
    <property type="entry name" value="INTEGRASE"/>
    <property type="match status" value="1"/>
</dbReference>
<dbReference type="InterPro" id="IPR013103">
    <property type="entry name" value="RVT_2"/>
</dbReference>
<dbReference type="InterPro" id="IPR043502">
    <property type="entry name" value="DNA/RNA_pol_sf"/>
</dbReference>
<dbReference type="Pfam" id="PF13976">
    <property type="entry name" value="gag_pre-integrs"/>
    <property type="match status" value="1"/>
</dbReference>
<dbReference type="SUPFAM" id="SSF56672">
    <property type="entry name" value="DNA/RNA polymerases"/>
    <property type="match status" value="2"/>
</dbReference>
<proteinExistence type="predicted"/>
<evidence type="ECO:0000313" key="6">
    <source>
        <dbReference type="EMBL" id="CAG9110774.1"/>
    </source>
</evidence>
<dbReference type="GO" id="GO:0008270">
    <property type="term" value="F:zinc ion binding"/>
    <property type="evidence" value="ECO:0007669"/>
    <property type="project" value="UniProtKB-KW"/>
</dbReference>
<dbReference type="PROSITE" id="PS50158">
    <property type="entry name" value="ZF_CCHC"/>
    <property type="match status" value="1"/>
</dbReference>
<dbReference type="Pfam" id="PF25597">
    <property type="entry name" value="SH3_retrovirus"/>
    <property type="match status" value="1"/>
</dbReference>
<keyword evidence="2" id="KW-0479">Metal-binding</keyword>
<dbReference type="InterPro" id="IPR008042">
    <property type="entry name" value="Retrotrans_Pao"/>
</dbReference>
<organism evidence="6 7">
    <name type="scientific">Plutella xylostella</name>
    <name type="common">Diamondback moth</name>
    <name type="synonym">Plutella maculipennis</name>
    <dbReference type="NCBI Taxonomy" id="51655"/>
    <lineage>
        <taxon>Eukaryota</taxon>
        <taxon>Metazoa</taxon>
        <taxon>Ecdysozoa</taxon>
        <taxon>Arthropoda</taxon>
        <taxon>Hexapoda</taxon>
        <taxon>Insecta</taxon>
        <taxon>Pterygota</taxon>
        <taxon>Neoptera</taxon>
        <taxon>Endopterygota</taxon>
        <taxon>Lepidoptera</taxon>
        <taxon>Glossata</taxon>
        <taxon>Ditrysia</taxon>
        <taxon>Yponomeutoidea</taxon>
        <taxon>Plutellidae</taxon>
        <taxon>Plutella</taxon>
    </lineage>
</organism>
<feature type="region of interest" description="Disordered" evidence="3">
    <location>
        <begin position="946"/>
        <end position="1005"/>
    </location>
</feature>
<evidence type="ECO:0000256" key="3">
    <source>
        <dbReference type="SAM" id="MobiDB-lite"/>
    </source>
</evidence>
<dbReference type="EMBL" id="CAJHNJ030000012">
    <property type="protein sequence ID" value="CAG9110774.1"/>
    <property type="molecule type" value="Genomic_DNA"/>
</dbReference>
<dbReference type="Pfam" id="PF22936">
    <property type="entry name" value="Pol_BBD"/>
    <property type="match status" value="1"/>
</dbReference>
<dbReference type="SMART" id="SM00343">
    <property type="entry name" value="ZnF_C2HC"/>
    <property type="match status" value="1"/>
</dbReference>
<evidence type="ECO:0000256" key="2">
    <source>
        <dbReference type="PROSITE-ProRule" id="PRU00047"/>
    </source>
</evidence>
<dbReference type="GO" id="GO:0004190">
    <property type="term" value="F:aspartic-type endopeptidase activity"/>
    <property type="evidence" value="ECO:0007669"/>
    <property type="project" value="UniProtKB-KW"/>
</dbReference>
<dbReference type="InterPro" id="IPR054722">
    <property type="entry name" value="PolX-like_BBD"/>
</dbReference>
<dbReference type="GO" id="GO:0071897">
    <property type="term" value="P:DNA biosynthetic process"/>
    <property type="evidence" value="ECO:0007669"/>
    <property type="project" value="UniProtKB-ARBA"/>
</dbReference>
<accession>A0A8S4E780</accession>
<dbReference type="Pfam" id="PF00098">
    <property type="entry name" value="zf-CCHC"/>
    <property type="match status" value="1"/>
</dbReference>
<dbReference type="InterPro" id="IPR025724">
    <property type="entry name" value="GAG-pre-integrase_dom"/>
</dbReference>
<feature type="compositionally biased region" description="Basic residues" evidence="3">
    <location>
        <begin position="963"/>
        <end position="973"/>
    </location>
</feature>
<evidence type="ECO:0000259" key="4">
    <source>
        <dbReference type="PROSITE" id="PS50158"/>
    </source>
</evidence>
<dbReference type="Pfam" id="PF05380">
    <property type="entry name" value="Peptidase_A17"/>
    <property type="match status" value="1"/>
</dbReference>
<dbReference type="PANTHER" id="PTHR47331">
    <property type="entry name" value="PHD-TYPE DOMAIN-CONTAINING PROTEIN"/>
    <property type="match status" value="1"/>
</dbReference>
<keyword evidence="7" id="KW-1185">Reference proteome</keyword>
<evidence type="ECO:0000313" key="7">
    <source>
        <dbReference type="Proteomes" id="UP000653454"/>
    </source>
</evidence>
<protein>
    <submittedName>
        <fullName evidence="6">(diamondback moth) hypothetical protein</fullName>
    </submittedName>
</protein>
<comment type="caution">
    <text evidence="6">The sequence shown here is derived from an EMBL/GenBank/DDBJ whole genome shotgun (WGS) entry which is preliminary data.</text>
</comment>
<dbReference type="Gene3D" id="3.30.420.10">
    <property type="entry name" value="Ribonuclease H-like superfamily/Ribonuclease H"/>
    <property type="match status" value="1"/>
</dbReference>
<feature type="domain" description="CCHC-type" evidence="4">
    <location>
        <begin position="932"/>
        <end position="946"/>
    </location>
</feature>
<dbReference type="InterPro" id="IPR057670">
    <property type="entry name" value="SH3_retrovirus"/>
</dbReference>
<keyword evidence="2" id="KW-0863">Zinc-finger</keyword>
<dbReference type="Proteomes" id="UP000653454">
    <property type="component" value="Unassembled WGS sequence"/>
</dbReference>